<evidence type="ECO:0000313" key="1">
    <source>
        <dbReference type="EMBL" id="GIX85310.1"/>
    </source>
</evidence>
<comment type="caution">
    <text evidence="1">The sequence shown here is derived from an EMBL/GenBank/DDBJ whole genome shotgun (WGS) entry which is preliminary data.</text>
</comment>
<sequence length="153" mass="17738">MLETIREYITDLHSSICTFVRDILTVGLLSQRPRQLKILTISNSLSVMKNFRKSKKCNDEGSRAIAFLITKTDGSDNLDFVKVPPETCLSKERYLVICAYRASMRVMYIYVIVLRLRMLSMSEHVVKDTLLNLKISIQILAFKNQLRLLFIFN</sequence>
<proteinExistence type="predicted"/>
<protein>
    <submittedName>
        <fullName evidence="1">Uncharacterized protein</fullName>
    </submittedName>
</protein>
<dbReference type="Proteomes" id="UP001054945">
    <property type="component" value="Unassembled WGS sequence"/>
</dbReference>
<evidence type="ECO:0000313" key="2">
    <source>
        <dbReference type="Proteomes" id="UP001054945"/>
    </source>
</evidence>
<gene>
    <name evidence="1" type="ORF">CEXT_759031</name>
</gene>
<reference evidence="1 2" key="1">
    <citation type="submission" date="2021-06" db="EMBL/GenBank/DDBJ databases">
        <title>Caerostris extrusa draft genome.</title>
        <authorList>
            <person name="Kono N."/>
            <person name="Arakawa K."/>
        </authorList>
    </citation>
    <scope>NUCLEOTIDE SEQUENCE [LARGE SCALE GENOMIC DNA]</scope>
</reference>
<organism evidence="1 2">
    <name type="scientific">Caerostris extrusa</name>
    <name type="common">Bark spider</name>
    <name type="synonym">Caerostris bankana</name>
    <dbReference type="NCBI Taxonomy" id="172846"/>
    <lineage>
        <taxon>Eukaryota</taxon>
        <taxon>Metazoa</taxon>
        <taxon>Ecdysozoa</taxon>
        <taxon>Arthropoda</taxon>
        <taxon>Chelicerata</taxon>
        <taxon>Arachnida</taxon>
        <taxon>Araneae</taxon>
        <taxon>Araneomorphae</taxon>
        <taxon>Entelegynae</taxon>
        <taxon>Araneoidea</taxon>
        <taxon>Araneidae</taxon>
        <taxon>Caerostris</taxon>
    </lineage>
</organism>
<keyword evidence="2" id="KW-1185">Reference proteome</keyword>
<dbReference type="EMBL" id="BPLR01021046">
    <property type="protein sequence ID" value="GIX85310.1"/>
    <property type="molecule type" value="Genomic_DNA"/>
</dbReference>
<accession>A0AAV4NNG5</accession>
<name>A0AAV4NNG5_CAEEX</name>
<dbReference type="AlphaFoldDB" id="A0AAV4NNG5"/>